<evidence type="ECO:0000313" key="4">
    <source>
        <dbReference type="EMBL" id="KAG7347377.1"/>
    </source>
</evidence>
<feature type="compositionally biased region" description="Polar residues" evidence="2">
    <location>
        <begin position="51"/>
        <end position="67"/>
    </location>
</feature>
<organism evidence="4 5">
    <name type="scientific">Nitzschia inconspicua</name>
    <dbReference type="NCBI Taxonomy" id="303405"/>
    <lineage>
        <taxon>Eukaryota</taxon>
        <taxon>Sar</taxon>
        <taxon>Stramenopiles</taxon>
        <taxon>Ochrophyta</taxon>
        <taxon>Bacillariophyta</taxon>
        <taxon>Bacillariophyceae</taxon>
        <taxon>Bacillariophycidae</taxon>
        <taxon>Bacillariales</taxon>
        <taxon>Bacillariaceae</taxon>
        <taxon>Nitzschia</taxon>
    </lineage>
</organism>
<accession>A0A9K3KPM9</accession>
<sequence length="424" mass="49102">MNMTPGYMDATNGEDGHNNNNNNNQDQQQQQEEEEEEEEEEGGSKHKQQQSVTATTQKSKKSVSYNNYPEGPRLPNARYSDEGYLLDEHGKRQHLTPANRRTWKRKVIVVDEDELKIPKSARKTVNGGYAATSVHRAKISKANAGNVPWNFGRHRSGADKAKIAAGVRAKNRQRLLRQLEELGMSEEEWNEWKQKKKRLRNNVLRYRSANRKNENNDLYNKKLKDYQDRWFKEVDKKQNDMDPIIEHVVKYETESESEEEQEMGEMTMKEQEPDKEVVAINEEDNERALYRLLQQEEEDDERIREIFPKEIVWRPFSFSKEQSRVVVDDIASYNGRCPTGGPGGLICCEVCSKKYSSFLSQTMEDLETSRMKLEMSEVKEVMQLVEKSEKELAQAVEQITSEPAGAFGAVSDTRIGSSRKIFYL</sequence>
<evidence type="ECO:0000313" key="5">
    <source>
        <dbReference type="Proteomes" id="UP000693970"/>
    </source>
</evidence>
<dbReference type="Pfam" id="PF07460">
    <property type="entry name" value="NUMOD3"/>
    <property type="match status" value="1"/>
</dbReference>
<dbReference type="EMBL" id="JAGRRH010000020">
    <property type="protein sequence ID" value="KAG7347377.1"/>
    <property type="molecule type" value="Genomic_DNA"/>
</dbReference>
<reference evidence="4" key="1">
    <citation type="journal article" date="2021" name="Sci. Rep.">
        <title>Diploid genomic architecture of Nitzschia inconspicua, an elite biomass production diatom.</title>
        <authorList>
            <person name="Oliver A."/>
            <person name="Podell S."/>
            <person name="Pinowska A."/>
            <person name="Traller J.C."/>
            <person name="Smith S.R."/>
            <person name="McClure R."/>
            <person name="Beliaev A."/>
            <person name="Bohutskyi P."/>
            <person name="Hill E.A."/>
            <person name="Rabines A."/>
            <person name="Zheng H."/>
            <person name="Allen L.Z."/>
            <person name="Kuo A."/>
            <person name="Grigoriev I.V."/>
            <person name="Allen A.E."/>
            <person name="Hazlebeck D."/>
            <person name="Allen E.E."/>
        </authorList>
    </citation>
    <scope>NUCLEOTIDE SEQUENCE</scope>
    <source>
        <strain evidence="4">Hildebrandi</strain>
    </source>
</reference>
<evidence type="ECO:0000259" key="3">
    <source>
        <dbReference type="Pfam" id="PF07460"/>
    </source>
</evidence>
<comment type="caution">
    <text evidence="4">The sequence shown here is derived from an EMBL/GenBank/DDBJ whole genome shotgun (WGS) entry which is preliminary data.</text>
</comment>
<evidence type="ECO:0000256" key="1">
    <source>
        <dbReference type="SAM" id="Coils"/>
    </source>
</evidence>
<feature type="compositionally biased region" description="Low complexity" evidence="2">
    <location>
        <begin position="18"/>
        <end position="30"/>
    </location>
</feature>
<gene>
    <name evidence="4" type="ORF">IV203_016082</name>
</gene>
<keyword evidence="1" id="KW-0175">Coiled coil</keyword>
<dbReference type="InterPro" id="IPR003611">
    <property type="entry name" value="NUMOD3"/>
</dbReference>
<dbReference type="AlphaFoldDB" id="A0A9K3KPM9"/>
<feature type="domain" description="Nuclease associated modular" evidence="3">
    <location>
        <begin position="128"/>
        <end position="163"/>
    </location>
</feature>
<dbReference type="GO" id="GO:0003677">
    <property type="term" value="F:DNA binding"/>
    <property type="evidence" value="ECO:0007669"/>
    <property type="project" value="InterPro"/>
</dbReference>
<dbReference type="OrthoDB" id="49203at2759"/>
<protein>
    <submittedName>
        <fullName evidence="4">NUMOD3 motif protein</fullName>
    </submittedName>
</protein>
<proteinExistence type="predicted"/>
<feature type="coiled-coil region" evidence="1">
    <location>
        <begin position="196"/>
        <end position="229"/>
    </location>
</feature>
<keyword evidence="5" id="KW-1185">Reference proteome</keyword>
<name>A0A9K3KPM9_9STRA</name>
<evidence type="ECO:0000256" key="2">
    <source>
        <dbReference type="SAM" id="MobiDB-lite"/>
    </source>
</evidence>
<dbReference type="Proteomes" id="UP000693970">
    <property type="component" value="Unassembled WGS sequence"/>
</dbReference>
<feature type="region of interest" description="Disordered" evidence="2">
    <location>
        <begin position="1"/>
        <end position="79"/>
    </location>
</feature>
<reference evidence="4" key="2">
    <citation type="submission" date="2021-04" db="EMBL/GenBank/DDBJ databases">
        <authorList>
            <person name="Podell S."/>
        </authorList>
    </citation>
    <scope>NUCLEOTIDE SEQUENCE</scope>
    <source>
        <strain evidence="4">Hildebrandi</strain>
    </source>
</reference>
<feature type="compositionally biased region" description="Acidic residues" evidence="2">
    <location>
        <begin position="31"/>
        <end position="41"/>
    </location>
</feature>